<evidence type="ECO:0000313" key="1">
    <source>
        <dbReference type="EMBL" id="KAK9892067.1"/>
    </source>
</evidence>
<comment type="caution">
    <text evidence="1">The sequence shown here is derived from an EMBL/GenBank/DDBJ whole genome shotgun (WGS) entry which is preliminary data.</text>
</comment>
<organism evidence="1 2">
    <name type="scientific">Henosepilachna vigintioctopunctata</name>
    <dbReference type="NCBI Taxonomy" id="420089"/>
    <lineage>
        <taxon>Eukaryota</taxon>
        <taxon>Metazoa</taxon>
        <taxon>Ecdysozoa</taxon>
        <taxon>Arthropoda</taxon>
        <taxon>Hexapoda</taxon>
        <taxon>Insecta</taxon>
        <taxon>Pterygota</taxon>
        <taxon>Neoptera</taxon>
        <taxon>Endopterygota</taxon>
        <taxon>Coleoptera</taxon>
        <taxon>Polyphaga</taxon>
        <taxon>Cucujiformia</taxon>
        <taxon>Coccinelloidea</taxon>
        <taxon>Coccinellidae</taxon>
        <taxon>Epilachninae</taxon>
        <taxon>Epilachnini</taxon>
        <taxon>Henosepilachna</taxon>
    </lineage>
</organism>
<dbReference type="EMBL" id="JARQZJ010000132">
    <property type="protein sequence ID" value="KAK9892067.1"/>
    <property type="molecule type" value="Genomic_DNA"/>
</dbReference>
<protein>
    <submittedName>
        <fullName evidence="1">Uncharacterized protein</fullName>
    </submittedName>
</protein>
<proteinExistence type="predicted"/>
<accession>A0AAW1VI75</accession>
<sequence length="107" mass="12993">MEILDRKLFSQVPERNASKLLDFIDYNKVKKAKKTNNLRIFVLIRNTIKTLVEVVKRRSEIEKLSFIEEIWDYQEEKIKKVSRYIADFYKTNKMENDSKSRYDLQII</sequence>
<dbReference type="AlphaFoldDB" id="A0AAW1VI75"/>
<keyword evidence="2" id="KW-1185">Reference proteome</keyword>
<reference evidence="1 2" key="1">
    <citation type="submission" date="2023-03" db="EMBL/GenBank/DDBJ databases">
        <title>Genome insight into feeding habits of ladybird beetles.</title>
        <authorList>
            <person name="Li H.-S."/>
            <person name="Huang Y.-H."/>
            <person name="Pang H."/>
        </authorList>
    </citation>
    <scope>NUCLEOTIDE SEQUENCE [LARGE SCALE GENOMIC DNA]</scope>
    <source>
        <strain evidence="1">SYSU_2023b</strain>
        <tissue evidence="1">Whole body</tissue>
    </source>
</reference>
<dbReference type="Proteomes" id="UP001431783">
    <property type="component" value="Unassembled WGS sequence"/>
</dbReference>
<gene>
    <name evidence="1" type="ORF">WA026_018265</name>
</gene>
<name>A0AAW1VI75_9CUCU</name>
<evidence type="ECO:0000313" key="2">
    <source>
        <dbReference type="Proteomes" id="UP001431783"/>
    </source>
</evidence>